<comment type="caution">
    <text evidence="1">The sequence shown here is derived from an EMBL/GenBank/DDBJ whole genome shotgun (WGS) entry which is preliminary data.</text>
</comment>
<dbReference type="EMBL" id="MDLC01000025">
    <property type="protein sequence ID" value="ODS23597.1"/>
    <property type="molecule type" value="Genomic_DNA"/>
</dbReference>
<organism evidence="1 2">
    <name type="scientific">Candidatus Endobugula sertula</name>
    <name type="common">Bugula neritina bacterial symbiont</name>
    <dbReference type="NCBI Taxonomy" id="62101"/>
    <lineage>
        <taxon>Bacteria</taxon>
        <taxon>Pseudomonadati</taxon>
        <taxon>Pseudomonadota</taxon>
        <taxon>Gammaproteobacteria</taxon>
        <taxon>Cellvibrionales</taxon>
        <taxon>Cellvibrionaceae</taxon>
        <taxon>Candidatus Endobugula</taxon>
    </lineage>
</organism>
<dbReference type="STRING" id="62101.AB835_08270"/>
<evidence type="ECO:0000313" key="1">
    <source>
        <dbReference type="EMBL" id="ODS23597.1"/>
    </source>
</evidence>
<evidence type="ECO:0000313" key="2">
    <source>
        <dbReference type="Proteomes" id="UP000242502"/>
    </source>
</evidence>
<dbReference type="AlphaFoldDB" id="A0A1D2QPU2"/>
<proteinExistence type="predicted"/>
<reference evidence="1 2" key="1">
    <citation type="journal article" date="2016" name="Appl. Environ. Microbiol.">
        <title>Lack of Overt Genome Reduction in the Bryostatin-Producing Bryozoan Symbiont "Candidatus Endobugula sertula".</title>
        <authorList>
            <person name="Miller I.J."/>
            <person name="Vanee N."/>
            <person name="Fong S.S."/>
            <person name="Lim-Fong G.E."/>
            <person name="Kwan J.C."/>
        </authorList>
    </citation>
    <scope>NUCLEOTIDE SEQUENCE [LARGE SCALE GENOMIC DNA]</scope>
    <source>
        <strain evidence="1">AB1-4</strain>
    </source>
</reference>
<protein>
    <submittedName>
        <fullName evidence="1">Uncharacterized protein</fullName>
    </submittedName>
</protein>
<accession>A0A1D2QPU2</accession>
<name>A0A1D2QPU2_9GAMM</name>
<sequence length="112" mass="12783">MSEQIPETYWDPERGRFNSHAFFDTIHHTHICDYSGDQSCDLMLVECRDGRWYIEDNWGGDAQGAKGVFNPYDQSSYPTFFDSMEAAERRAAEVISGITGCDIQQLLSDEDS</sequence>
<dbReference type="Proteomes" id="UP000242502">
    <property type="component" value="Unassembled WGS sequence"/>
</dbReference>
<gene>
    <name evidence="1" type="ORF">AB835_08270</name>
</gene>